<sequence length="549" mass="61769">MKMAWGGLLIGMSALPAVAMNCESSSRQGELQGKFDASGEVCFDLPTLGENYVSATISGVTDARLLDENNRRLRTLLAGGPPDGEQTLLFSLPVNRASALVLHGEEGARWRFRWRMKETTALAKTQALDPVSPRLQQLMQELAAGGSTARFWQEREQEGTPMVEPVDAGHQRVTFLWRGARKNVFLLGSPAGDHDPLFRLGHSDVWFRSYVVPADTLMQYKLAPDVPQVDGVGHEQRRAILVSAQADPLNPHSVNRASDRWNRYSLLALNPARYCTPQRMAQPLRYGTLTRHQLRSDFLHNTREVMIYRPRLPQPARWTLMLFDGKTYQDEYRFANVLDSLIASHALPPINVVFIDSLDHSRRAKELPPNPFFADFMAHELLPWLRQQGLDAIRQKTVVAGSSYGGLAASWVALRYPRLFANVLSLSGSYWWAPKGEEAGWLTRQYQQSPRYPLRFWLQAGRFETSGADGGIYSNTLAFEQALRDKGYRVSFHPSSSGHDYAAWCEALVVGMRDFTGLALKGKPARQTQRNTTYSTVPSAKNHRQKSRV</sequence>
<evidence type="ECO:0000256" key="3">
    <source>
        <dbReference type="ARBA" id="ARBA00022801"/>
    </source>
</evidence>
<dbReference type="PANTHER" id="PTHR48098:SF3">
    <property type="entry name" value="IRON(III) ENTEROBACTIN ESTERASE"/>
    <property type="match status" value="1"/>
</dbReference>
<evidence type="ECO:0000259" key="7">
    <source>
        <dbReference type="Pfam" id="PF11806"/>
    </source>
</evidence>
<organism evidence="8 9">
    <name type="scientific">Raoultella planticola</name>
    <name type="common">Klebsiella planticola</name>
    <dbReference type="NCBI Taxonomy" id="575"/>
    <lineage>
        <taxon>Bacteria</taxon>
        <taxon>Pseudomonadati</taxon>
        <taxon>Pseudomonadota</taxon>
        <taxon>Gammaproteobacteria</taxon>
        <taxon>Enterobacterales</taxon>
        <taxon>Enterobacteriaceae</taxon>
        <taxon>Klebsiella/Raoultella group</taxon>
        <taxon>Raoultella</taxon>
    </lineage>
</organism>
<dbReference type="SUPFAM" id="SSF53474">
    <property type="entry name" value="alpha/beta-Hydrolases"/>
    <property type="match status" value="1"/>
</dbReference>
<evidence type="ECO:0000313" key="9">
    <source>
        <dbReference type="Proteomes" id="UP000345637"/>
    </source>
</evidence>
<dbReference type="InterPro" id="IPR013783">
    <property type="entry name" value="Ig-like_fold"/>
</dbReference>
<dbReference type="InterPro" id="IPR014756">
    <property type="entry name" value="Ig_E-set"/>
</dbReference>
<keyword evidence="2" id="KW-0963">Cytoplasm</keyword>
<dbReference type="Proteomes" id="UP000345637">
    <property type="component" value="Unassembled WGS sequence"/>
</dbReference>
<dbReference type="InterPro" id="IPR000801">
    <property type="entry name" value="Esterase-like"/>
</dbReference>
<dbReference type="GO" id="GO:0006826">
    <property type="term" value="P:iron ion transport"/>
    <property type="evidence" value="ECO:0007669"/>
    <property type="project" value="InterPro"/>
</dbReference>
<keyword evidence="3" id="KW-0378">Hydrolase</keyword>
<proteinExistence type="inferred from homology"/>
<dbReference type="Pfam" id="PF00756">
    <property type="entry name" value="Esterase"/>
    <property type="match status" value="1"/>
</dbReference>
<dbReference type="EMBL" id="CAADJE010000044">
    <property type="protein sequence ID" value="VFS94635.1"/>
    <property type="molecule type" value="Genomic_DNA"/>
</dbReference>
<accession>A0A485DD87</accession>
<name>A0A485DD87_RAOPL</name>
<feature type="compositionally biased region" description="Polar residues" evidence="5">
    <location>
        <begin position="526"/>
        <end position="539"/>
    </location>
</feature>
<dbReference type="GO" id="GO:0005737">
    <property type="term" value="C:cytoplasm"/>
    <property type="evidence" value="ECO:0007669"/>
    <property type="project" value="UniProtKB-SubCell"/>
</dbReference>
<feature type="signal peptide" evidence="6">
    <location>
        <begin position="1"/>
        <end position="19"/>
    </location>
</feature>
<dbReference type="InterPro" id="IPR029058">
    <property type="entry name" value="AB_hydrolase_fold"/>
</dbReference>
<evidence type="ECO:0000256" key="5">
    <source>
        <dbReference type="SAM" id="MobiDB-lite"/>
    </source>
</evidence>
<evidence type="ECO:0000256" key="2">
    <source>
        <dbReference type="ARBA" id="ARBA00022490"/>
    </source>
</evidence>
<dbReference type="GO" id="GO:0005506">
    <property type="term" value="F:iron ion binding"/>
    <property type="evidence" value="ECO:0007669"/>
    <property type="project" value="InterPro"/>
</dbReference>
<dbReference type="SUPFAM" id="SSF81296">
    <property type="entry name" value="E set domains"/>
    <property type="match status" value="1"/>
</dbReference>
<feature type="region of interest" description="Disordered" evidence="5">
    <location>
        <begin position="522"/>
        <end position="549"/>
    </location>
</feature>
<feature type="domain" description="Enterochelin esterase N-terminal" evidence="7">
    <location>
        <begin position="172"/>
        <end position="272"/>
    </location>
</feature>
<dbReference type="Pfam" id="PF11806">
    <property type="entry name" value="Enterochelin_N"/>
    <property type="match status" value="1"/>
</dbReference>
<dbReference type="Gene3D" id="2.60.40.10">
    <property type="entry name" value="Immunoglobulins"/>
    <property type="match status" value="1"/>
</dbReference>
<comment type="subcellular location">
    <subcellularLocation>
        <location evidence="1">Cytoplasm</location>
    </subcellularLocation>
</comment>
<dbReference type="InterPro" id="IPR050583">
    <property type="entry name" value="Mycobacterial_A85_antigen"/>
</dbReference>
<evidence type="ECO:0000256" key="1">
    <source>
        <dbReference type="ARBA" id="ARBA00004496"/>
    </source>
</evidence>
<dbReference type="AlphaFoldDB" id="A0A485DD87"/>
<protein>
    <submittedName>
        <fullName evidence="8">Ferric enterobactin esterase</fullName>
    </submittedName>
</protein>
<dbReference type="InterPro" id="IPR021764">
    <property type="entry name" value="Enterochelin_esterase_N"/>
</dbReference>
<dbReference type="GO" id="GO:0008849">
    <property type="term" value="F:enterochelin esterase activity"/>
    <property type="evidence" value="ECO:0007669"/>
    <property type="project" value="InterPro"/>
</dbReference>
<gene>
    <name evidence="8" type="primary">fes_2</name>
    <name evidence="8" type="ORF">NCTC12998_08099</name>
</gene>
<evidence type="ECO:0000256" key="4">
    <source>
        <dbReference type="ARBA" id="ARBA00024201"/>
    </source>
</evidence>
<evidence type="ECO:0000313" key="8">
    <source>
        <dbReference type="EMBL" id="VFS94635.1"/>
    </source>
</evidence>
<dbReference type="Gene3D" id="3.40.50.1820">
    <property type="entry name" value="alpha/beta hydrolase"/>
    <property type="match status" value="1"/>
</dbReference>
<evidence type="ECO:0000256" key="6">
    <source>
        <dbReference type="SAM" id="SignalP"/>
    </source>
</evidence>
<dbReference type="PANTHER" id="PTHR48098">
    <property type="entry name" value="ENTEROCHELIN ESTERASE-RELATED"/>
    <property type="match status" value="1"/>
</dbReference>
<keyword evidence="6" id="KW-0732">Signal</keyword>
<feature type="chain" id="PRO_5019840467" evidence="6">
    <location>
        <begin position="20"/>
        <end position="549"/>
    </location>
</feature>
<reference evidence="8 9" key="1">
    <citation type="submission" date="2019-03" db="EMBL/GenBank/DDBJ databases">
        <authorList>
            <consortium name="Pathogen Informatics"/>
        </authorList>
    </citation>
    <scope>NUCLEOTIDE SEQUENCE [LARGE SCALE GENOMIC DNA]</scope>
    <source>
        <strain evidence="8 9">NCTC12998</strain>
    </source>
</reference>
<comment type="similarity">
    <text evidence="4">Belongs to the Fes family.</text>
</comment>